<feature type="transmembrane region" description="Helical" evidence="7">
    <location>
        <begin position="406"/>
        <end position="425"/>
    </location>
</feature>
<feature type="transmembrane region" description="Helical" evidence="7">
    <location>
        <begin position="105"/>
        <end position="125"/>
    </location>
</feature>
<keyword evidence="5 7" id="KW-1133">Transmembrane helix</keyword>
<feature type="transmembrane region" description="Helical" evidence="7">
    <location>
        <begin position="46"/>
        <end position="68"/>
    </location>
</feature>
<evidence type="ECO:0000259" key="8">
    <source>
        <dbReference type="Pfam" id="PF06808"/>
    </source>
</evidence>
<evidence type="ECO:0000256" key="6">
    <source>
        <dbReference type="ARBA" id="ARBA00023136"/>
    </source>
</evidence>
<accession>A0A3B0XML8</accession>
<reference evidence="9" key="1">
    <citation type="submission" date="2018-06" db="EMBL/GenBank/DDBJ databases">
        <authorList>
            <person name="Zhirakovskaya E."/>
        </authorList>
    </citation>
    <scope>NUCLEOTIDE SEQUENCE</scope>
</reference>
<keyword evidence="6 7" id="KW-0472">Membrane</keyword>
<keyword evidence="2" id="KW-1003">Cell membrane</keyword>
<evidence type="ECO:0000256" key="4">
    <source>
        <dbReference type="ARBA" id="ARBA00022692"/>
    </source>
</evidence>
<feature type="transmembrane region" description="Helical" evidence="7">
    <location>
        <begin position="318"/>
        <end position="348"/>
    </location>
</feature>
<name>A0A3B0XML8_9ZZZZ</name>
<feature type="transmembrane region" description="Helical" evidence="7">
    <location>
        <begin position="360"/>
        <end position="385"/>
    </location>
</feature>
<feature type="transmembrane region" description="Helical" evidence="7">
    <location>
        <begin position="80"/>
        <end position="99"/>
    </location>
</feature>
<gene>
    <name evidence="9" type="ORF">MNBD_GAMMA08-1676</name>
</gene>
<feature type="transmembrane region" description="Helical" evidence="7">
    <location>
        <begin position="7"/>
        <end position="34"/>
    </location>
</feature>
<keyword evidence="3" id="KW-0997">Cell inner membrane</keyword>
<dbReference type="EMBL" id="UOFH01000335">
    <property type="protein sequence ID" value="VAW65970.1"/>
    <property type="molecule type" value="Genomic_DNA"/>
</dbReference>
<sequence>MLTLIVVMVLIVLALFGAPLFSVIGAGALYGFYISDIDLQVIGIELYRIAETPLLMALPMFTFAGYILSASNTSKRMLNLIQSLVGWFPGGLVIFAFIFSSIFTAFTGASGVTIVALGALLYPALKNAGYTEKFSLGMVTASGSLGLLLAPSLPLILYGIIAQQMELDVKFELNDLFIAGLMPAALMVIFLSVYSIIKNRQFKIETVPFNKKNLMTALWDMRWELPMPFFIVIGIYSGFFAISEAAALVAIYFMFIETLIYKEISFKKLLNVIHESMVMVGSILLILAVSLALTNVFVDAEVPEKLFEFIKNNVDSKLGFLILLNIFLLFVGAILDIFSALVIIVPLILPVAISFGVHPVHLGIIFLANMQIGYLTPPVGINLFISSFRFKKPIAEVYKASMPFMLVLLVVLLIITYVPVLSLYFL</sequence>
<dbReference type="InterPro" id="IPR004681">
    <property type="entry name" value="TRAP_DctM"/>
</dbReference>
<evidence type="ECO:0000256" key="3">
    <source>
        <dbReference type="ARBA" id="ARBA00022519"/>
    </source>
</evidence>
<feature type="domain" description="TRAP C4-dicarboxylate transport system permease DctM subunit" evidence="8">
    <location>
        <begin position="7"/>
        <end position="420"/>
    </location>
</feature>
<feature type="transmembrane region" description="Helical" evidence="7">
    <location>
        <begin position="229"/>
        <end position="256"/>
    </location>
</feature>
<dbReference type="NCBIfam" id="TIGR00786">
    <property type="entry name" value="dctM"/>
    <property type="match status" value="1"/>
</dbReference>
<protein>
    <submittedName>
        <fullName evidence="9">TRAP-type C4-dicarboxylate transport system, large permease component</fullName>
    </submittedName>
</protein>
<evidence type="ECO:0000256" key="2">
    <source>
        <dbReference type="ARBA" id="ARBA00022475"/>
    </source>
</evidence>
<feature type="transmembrane region" description="Helical" evidence="7">
    <location>
        <begin position="276"/>
        <end position="298"/>
    </location>
</feature>
<feature type="transmembrane region" description="Helical" evidence="7">
    <location>
        <begin position="176"/>
        <end position="197"/>
    </location>
</feature>
<evidence type="ECO:0000256" key="1">
    <source>
        <dbReference type="ARBA" id="ARBA00004429"/>
    </source>
</evidence>
<proteinExistence type="predicted"/>
<dbReference type="PANTHER" id="PTHR33362">
    <property type="entry name" value="SIALIC ACID TRAP TRANSPORTER PERMEASE PROTEIN SIAT-RELATED"/>
    <property type="match status" value="1"/>
</dbReference>
<dbReference type="Pfam" id="PF06808">
    <property type="entry name" value="DctM"/>
    <property type="match status" value="1"/>
</dbReference>
<evidence type="ECO:0000256" key="7">
    <source>
        <dbReference type="SAM" id="Phobius"/>
    </source>
</evidence>
<evidence type="ECO:0000256" key="5">
    <source>
        <dbReference type="ARBA" id="ARBA00022989"/>
    </source>
</evidence>
<dbReference type="InterPro" id="IPR010656">
    <property type="entry name" value="DctM"/>
</dbReference>
<dbReference type="GO" id="GO:0005886">
    <property type="term" value="C:plasma membrane"/>
    <property type="evidence" value="ECO:0007669"/>
    <property type="project" value="UniProtKB-SubCell"/>
</dbReference>
<evidence type="ECO:0000313" key="9">
    <source>
        <dbReference type="EMBL" id="VAW65970.1"/>
    </source>
</evidence>
<comment type="subcellular location">
    <subcellularLocation>
        <location evidence="1">Cell inner membrane</location>
        <topology evidence="1">Multi-pass membrane protein</topology>
    </subcellularLocation>
</comment>
<organism evidence="9">
    <name type="scientific">hydrothermal vent metagenome</name>
    <dbReference type="NCBI Taxonomy" id="652676"/>
    <lineage>
        <taxon>unclassified sequences</taxon>
        <taxon>metagenomes</taxon>
        <taxon>ecological metagenomes</taxon>
    </lineage>
</organism>
<feature type="transmembrane region" description="Helical" evidence="7">
    <location>
        <begin position="137"/>
        <end position="161"/>
    </location>
</feature>
<dbReference type="PIRSF" id="PIRSF006066">
    <property type="entry name" value="HI0050"/>
    <property type="match status" value="1"/>
</dbReference>
<dbReference type="GO" id="GO:0022857">
    <property type="term" value="F:transmembrane transporter activity"/>
    <property type="evidence" value="ECO:0007669"/>
    <property type="project" value="TreeGrafter"/>
</dbReference>
<dbReference type="AlphaFoldDB" id="A0A3B0XML8"/>
<keyword evidence="4 7" id="KW-0812">Transmembrane</keyword>